<keyword evidence="3" id="KW-1185">Reference proteome</keyword>
<feature type="compositionally biased region" description="Basic and acidic residues" evidence="1">
    <location>
        <begin position="34"/>
        <end position="49"/>
    </location>
</feature>
<comment type="caution">
    <text evidence="2">The sequence shown here is derived from an EMBL/GenBank/DDBJ whole genome shotgun (WGS) entry which is preliminary data.</text>
</comment>
<feature type="region of interest" description="Disordered" evidence="1">
    <location>
        <begin position="28"/>
        <end position="55"/>
    </location>
</feature>
<evidence type="ECO:0000313" key="3">
    <source>
        <dbReference type="Proteomes" id="UP000596742"/>
    </source>
</evidence>
<reference evidence="2" key="1">
    <citation type="submission" date="2018-11" db="EMBL/GenBank/DDBJ databases">
        <authorList>
            <person name="Alioto T."/>
            <person name="Alioto T."/>
        </authorList>
    </citation>
    <scope>NUCLEOTIDE SEQUENCE</scope>
</reference>
<dbReference type="Proteomes" id="UP000596742">
    <property type="component" value="Unassembled WGS sequence"/>
</dbReference>
<evidence type="ECO:0000313" key="2">
    <source>
        <dbReference type="EMBL" id="VDI27752.1"/>
    </source>
</evidence>
<protein>
    <submittedName>
        <fullName evidence="2">Uncharacterized protein</fullName>
    </submittedName>
</protein>
<accession>A0A8B6E066</accession>
<dbReference type="EMBL" id="UYJE01004402">
    <property type="protein sequence ID" value="VDI27752.1"/>
    <property type="molecule type" value="Genomic_DNA"/>
</dbReference>
<gene>
    <name evidence="2" type="ORF">MGAL_10B021236</name>
</gene>
<name>A0A8B6E066_MYTGA</name>
<sequence length="141" mass="16406">MGDYVRYNKRDEVEDVDPLKITGKQKRILKHRAKMADRKSEIDAMKPAKPEPPTVVFDRSDLVNLDNGELIHKYGSCKEQQTFLDCLTKIQKSDSPVTKHTVAKRIVRLTNSIRDHVKKECNIIEQQQRRMARAGITEFER</sequence>
<dbReference type="AlphaFoldDB" id="A0A8B6E066"/>
<organism evidence="2 3">
    <name type="scientific">Mytilus galloprovincialis</name>
    <name type="common">Mediterranean mussel</name>
    <dbReference type="NCBI Taxonomy" id="29158"/>
    <lineage>
        <taxon>Eukaryota</taxon>
        <taxon>Metazoa</taxon>
        <taxon>Spiralia</taxon>
        <taxon>Lophotrochozoa</taxon>
        <taxon>Mollusca</taxon>
        <taxon>Bivalvia</taxon>
        <taxon>Autobranchia</taxon>
        <taxon>Pteriomorphia</taxon>
        <taxon>Mytilida</taxon>
        <taxon>Mytiloidea</taxon>
        <taxon>Mytilidae</taxon>
        <taxon>Mytilinae</taxon>
        <taxon>Mytilus</taxon>
    </lineage>
</organism>
<evidence type="ECO:0000256" key="1">
    <source>
        <dbReference type="SAM" id="MobiDB-lite"/>
    </source>
</evidence>
<proteinExistence type="predicted"/>